<evidence type="ECO:0000313" key="2">
    <source>
        <dbReference type="Proteomes" id="UP001501682"/>
    </source>
</evidence>
<sequence>MKKDNNSDKITRKEAIQKMGKYAALTAVGTFVILNPLKAQSSSPPDAGGDPFD</sequence>
<comment type="caution">
    <text evidence="1">The sequence shown here is derived from an EMBL/GenBank/DDBJ whole genome shotgun (WGS) entry which is preliminary data.</text>
</comment>
<name>A0ABP8CWG6_9FLAO</name>
<accession>A0ABP8CWG6</accession>
<proteinExistence type="predicted"/>
<dbReference type="RefSeq" id="WP_334470680.1">
    <property type="nucleotide sequence ID" value="NZ_BAABCB010000019.1"/>
</dbReference>
<evidence type="ECO:0000313" key="1">
    <source>
        <dbReference type="EMBL" id="GAA4244266.1"/>
    </source>
</evidence>
<dbReference type="EMBL" id="BAABCB010000019">
    <property type="protein sequence ID" value="GAA4244266.1"/>
    <property type="molecule type" value="Genomic_DNA"/>
</dbReference>
<keyword evidence="2" id="KW-1185">Reference proteome</keyword>
<gene>
    <name evidence="1" type="ORF">GCM10022292_22160</name>
</gene>
<reference evidence="2" key="1">
    <citation type="journal article" date="2019" name="Int. J. Syst. Evol. Microbiol.">
        <title>The Global Catalogue of Microorganisms (GCM) 10K type strain sequencing project: providing services to taxonomists for standard genome sequencing and annotation.</title>
        <authorList>
            <consortium name="The Broad Institute Genomics Platform"/>
            <consortium name="The Broad Institute Genome Sequencing Center for Infectious Disease"/>
            <person name="Wu L."/>
            <person name="Ma J."/>
        </authorList>
    </citation>
    <scope>NUCLEOTIDE SEQUENCE [LARGE SCALE GENOMIC DNA]</scope>
    <source>
        <strain evidence="2">JCM 17633</strain>
    </source>
</reference>
<dbReference type="Proteomes" id="UP001501682">
    <property type="component" value="Unassembled WGS sequence"/>
</dbReference>
<organism evidence="1 2">
    <name type="scientific">Winogradskyella damuponensis</name>
    <dbReference type="NCBI Taxonomy" id="943939"/>
    <lineage>
        <taxon>Bacteria</taxon>
        <taxon>Pseudomonadati</taxon>
        <taxon>Bacteroidota</taxon>
        <taxon>Flavobacteriia</taxon>
        <taxon>Flavobacteriales</taxon>
        <taxon>Flavobacteriaceae</taxon>
        <taxon>Winogradskyella</taxon>
    </lineage>
</organism>
<protein>
    <submittedName>
        <fullName evidence="1">Uncharacterized protein</fullName>
    </submittedName>
</protein>